<dbReference type="SUPFAM" id="SSF46894">
    <property type="entry name" value="C-terminal effector domain of the bipartite response regulators"/>
    <property type="match status" value="1"/>
</dbReference>
<organism evidence="2 3">
    <name type="scientific">Flavobacterium arsenatis</name>
    <dbReference type="NCBI Taxonomy" id="1484332"/>
    <lineage>
        <taxon>Bacteria</taxon>
        <taxon>Pseudomonadati</taxon>
        <taxon>Bacteroidota</taxon>
        <taxon>Flavobacteriia</taxon>
        <taxon>Flavobacteriales</taxon>
        <taxon>Flavobacteriaceae</taxon>
        <taxon>Flavobacterium</taxon>
    </lineage>
</organism>
<dbReference type="EMBL" id="JAVDVI010000004">
    <property type="protein sequence ID" value="MDR6967306.1"/>
    <property type="molecule type" value="Genomic_DNA"/>
</dbReference>
<feature type="transmembrane region" description="Helical" evidence="1">
    <location>
        <begin position="85"/>
        <end position="102"/>
    </location>
</feature>
<gene>
    <name evidence="2" type="ORF">J2X31_001313</name>
</gene>
<proteinExistence type="predicted"/>
<dbReference type="InterPro" id="IPR016032">
    <property type="entry name" value="Sig_transdc_resp-reg_C-effctor"/>
</dbReference>
<feature type="transmembrane region" description="Helical" evidence="1">
    <location>
        <begin position="12"/>
        <end position="28"/>
    </location>
</feature>
<keyword evidence="1" id="KW-0812">Transmembrane</keyword>
<feature type="transmembrane region" description="Helical" evidence="1">
    <location>
        <begin position="34"/>
        <end position="51"/>
    </location>
</feature>
<evidence type="ECO:0000256" key="1">
    <source>
        <dbReference type="SAM" id="Phobius"/>
    </source>
</evidence>
<evidence type="ECO:0000313" key="3">
    <source>
        <dbReference type="Proteomes" id="UP001255185"/>
    </source>
</evidence>
<keyword evidence="2" id="KW-0238">DNA-binding</keyword>
<accession>A0ABU1TMW6</accession>
<sequence length="278" mass="32978">MEAEYIKLWNKSFFSLSLLYLVIAVYDFFWVSSIISYCFFLLSVIFFYSLFTDLKFNKLAQVFTYLLLSFIYFFISSHIGFESGIYLYYIPLVLSIPNFLNIKKDTKEILIICFVIVFEFFLDFKISSVIHPQKDAIFLESLLGSLAFIFWIVYFILRKQTVLIKYYKKKTGIRSAEVDIDIDKLNEVVDLARKADCIFFIKFKDLYPYFCERLIEIQPSIVTTELEFCAYIKLGFSTKEIARYTSSSVRSIEGKKYRIRKKYSIPEKVDIYVWIANL</sequence>
<feature type="transmembrane region" description="Helical" evidence="1">
    <location>
        <begin position="63"/>
        <end position="79"/>
    </location>
</feature>
<protein>
    <submittedName>
        <fullName evidence="2">DNA-binding CsgD family transcriptional regulator</fullName>
    </submittedName>
</protein>
<evidence type="ECO:0000313" key="2">
    <source>
        <dbReference type="EMBL" id="MDR6967306.1"/>
    </source>
</evidence>
<feature type="transmembrane region" description="Helical" evidence="1">
    <location>
        <begin position="109"/>
        <end position="130"/>
    </location>
</feature>
<feature type="transmembrane region" description="Helical" evidence="1">
    <location>
        <begin position="136"/>
        <end position="157"/>
    </location>
</feature>
<name>A0ABU1TMW6_9FLAO</name>
<reference evidence="2 3" key="1">
    <citation type="submission" date="2023-07" db="EMBL/GenBank/DDBJ databases">
        <title>Sorghum-associated microbial communities from plants grown in Nebraska, USA.</title>
        <authorList>
            <person name="Schachtman D."/>
        </authorList>
    </citation>
    <scope>NUCLEOTIDE SEQUENCE [LARGE SCALE GENOMIC DNA]</scope>
    <source>
        <strain evidence="2 3">3773</strain>
    </source>
</reference>
<keyword evidence="1" id="KW-1133">Transmembrane helix</keyword>
<keyword evidence="1" id="KW-0472">Membrane</keyword>
<comment type="caution">
    <text evidence="2">The sequence shown here is derived from an EMBL/GenBank/DDBJ whole genome shotgun (WGS) entry which is preliminary data.</text>
</comment>
<keyword evidence="3" id="KW-1185">Reference proteome</keyword>
<dbReference type="Proteomes" id="UP001255185">
    <property type="component" value="Unassembled WGS sequence"/>
</dbReference>
<dbReference type="GO" id="GO:0003677">
    <property type="term" value="F:DNA binding"/>
    <property type="evidence" value="ECO:0007669"/>
    <property type="project" value="UniProtKB-KW"/>
</dbReference>